<comment type="caution">
    <text evidence="2">The sequence shown here is derived from an EMBL/GenBank/DDBJ whole genome shotgun (WGS) entry which is preliminary data.</text>
</comment>
<dbReference type="Proteomes" id="UP000630887">
    <property type="component" value="Unassembled WGS sequence"/>
</dbReference>
<gene>
    <name evidence="2" type="ORF">Cco03nite_74430</name>
</gene>
<sequence>MSEARLKALLDAAADIPIIADPEAHYRFVQSRSEDQPQQPNAADPVTETR</sequence>
<organism evidence="2 3">
    <name type="scientific">Catellatospora coxensis</name>
    <dbReference type="NCBI Taxonomy" id="310354"/>
    <lineage>
        <taxon>Bacteria</taxon>
        <taxon>Bacillati</taxon>
        <taxon>Actinomycetota</taxon>
        <taxon>Actinomycetes</taxon>
        <taxon>Micromonosporales</taxon>
        <taxon>Micromonosporaceae</taxon>
        <taxon>Catellatospora</taxon>
    </lineage>
</organism>
<dbReference type="EMBL" id="BONI01000099">
    <property type="protein sequence ID" value="GIG10743.1"/>
    <property type="molecule type" value="Genomic_DNA"/>
</dbReference>
<accession>A0A8J3PBU9</accession>
<dbReference type="AlphaFoldDB" id="A0A8J3PBU9"/>
<keyword evidence="3" id="KW-1185">Reference proteome</keyword>
<protein>
    <submittedName>
        <fullName evidence="2">Uncharacterized protein</fullName>
    </submittedName>
</protein>
<evidence type="ECO:0000313" key="3">
    <source>
        <dbReference type="Proteomes" id="UP000630887"/>
    </source>
</evidence>
<evidence type="ECO:0000313" key="2">
    <source>
        <dbReference type="EMBL" id="GIG10743.1"/>
    </source>
</evidence>
<reference evidence="2 3" key="1">
    <citation type="submission" date="2021-01" db="EMBL/GenBank/DDBJ databases">
        <title>Whole genome shotgun sequence of Catellatospora coxensis NBRC 107359.</title>
        <authorList>
            <person name="Komaki H."/>
            <person name="Tamura T."/>
        </authorList>
    </citation>
    <scope>NUCLEOTIDE SEQUENCE [LARGE SCALE GENOMIC DNA]</scope>
    <source>
        <strain evidence="2 3">NBRC 107359</strain>
    </source>
</reference>
<proteinExistence type="predicted"/>
<feature type="region of interest" description="Disordered" evidence="1">
    <location>
        <begin position="29"/>
        <end position="50"/>
    </location>
</feature>
<evidence type="ECO:0000256" key="1">
    <source>
        <dbReference type="SAM" id="MobiDB-lite"/>
    </source>
</evidence>
<name>A0A8J3PBU9_9ACTN</name>
<dbReference type="RefSeq" id="WP_203698710.1">
    <property type="nucleotide sequence ID" value="NZ_BAAALC010000004.1"/>
</dbReference>